<comment type="similarity">
    <text evidence="2">Belongs to the HAK/KUP transporter (TC 2.A.72.3) family.</text>
</comment>
<gene>
    <name evidence="5" type="ORF">HYC85_001255</name>
</gene>
<reference evidence="5 6" key="2">
    <citation type="submission" date="2020-07" db="EMBL/GenBank/DDBJ databases">
        <title>Genome assembly of wild tea tree DASZ reveals pedigree and selection history of tea varieties.</title>
        <authorList>
            <person name="Zhang W."/>
        </authorList>
    </citation>
    <scope>NUCLEOTIDE SEQUENCE [LARGE SCALE GENOMIC DNA]</scope>
    <source>
        <strain evidence="6">cv. G240</strain>
        <tissue evidence="5">Leaf</tissue>
    </source>
</reference>
<evidence type="ECO:0000313" key="5">
    <source>
        <dbReference type="EMBL" id="KAF5960046.1"/>
    </source>
</evidence>
<evidence type="ECO:0000256" key="1">
    <source>
        <dbReference type="ARBA" id="ARBA00004651"/>
    </source>
</evidence>
<feature type="transmembrane region" description="Helical" evidence="3">
    <location>
        <begin position="74"/>
        <end position="95"/>
    </location>
</feature>
<keyword evidence="6" id="KW-1185">Reference proteome</keyword>
<evidence type="ECO:0000313" key="6">
    <source>
        <dbReference type="Proteomes" id="UP000593564"/>
    </source>
</evidence>
<protein>
    <recommendedName>
        <fullName evidence="4">K+ potassium transporter integral membrane domain-containing protein</fullName>
    </recommendedName>
</protein>
<accession>A0A7J7I6B7</accession>
<feature type="domain" description="K+ potassium transporter integral membrane" evidence="4">
    <location>
        <begin position="20"/>
        <end position="130"/>
    </location>
</feature>
<feature type="transmembrane region" description="Helical" evidence="3">
    <location>
        <begin position="38"/>
        <end position="62"/>
    </location>
</feature>
<dbReference type="PANTHER" id="PTHR30540">
    <property type="entry name" value="OSMOTIC STRESS POTASSIUM TRANSPORTER"/>
    <property type="match status" value="1"/>
</dbReference>
<reference evidence="6" key="1">
    <citation type="journal article" date="2020" name="Nat. Commun.">
        <title>Genome assembly of wild tea tree DASZ reveals pedigree and selection history of tea varieties.</title>
        <authorList>
            <person name="Zhang W."/>
            <person name="Zhang Y."/>
            <person name="Qiu H."/>
            <person name="Guo Y."/>
            <person name="Wan H."/>
            <person name="Zhang X."/>
            <person name="Scossa F."/>
            <person name="Alseekh S."/>
            <person name="Zhang Q."/>
            <person name="Wang P."/>
            <person name="Xu L."/>
            <person name="Schmidt M.H."/>
            <person name="Jia X."/>
            <person name="Li D."/>
            <person name="Zhu A."/>
            <person name="Guo F."/>
            <person name="Chen W."/>
            <person name="Ni D."/>
            <person name="Usadel B."/>
            <person name="Fernie A.R."/>
            <person name="Wen W."/>
        </authorList>
    </citation>
    <scope>NUCLEOTIDE SEQUENCE [LARGE SCALE GENOMIC DNA]</scope>
    <source>
        <strain evidence="6">cv. G240</strain>
    </source>
</reference>
<keyword evidence="3" id="KW-1133">Transmembrane helix</keyword>
<dbReference type="Pfam" id="PF02705">
    <property type="entry name" value="K_trans"/>
    <property type="match status" value="1"/>
</dbReference>
<dbReference type="GO" id="GO:0005886">
    <property type="term" value="C:plasma membrane"/>
    <property type="evidence" value="ECO:0007669"/>
    <property type="project" value="UniProtKB-SubCell"/>
</dbReference>
<dbReference type="PANTHER" id="PTHR30540:SF106">
    <property type="entry name" value="POTASSIUM TRANSPORTER 26"/>
    <property type="match status" value="1"/>
</dbReference>
<keyword evidence="3" id="KW-0472">Membrane</keyword>
<keyword evidence="3" id="KW-0812">Transmembrane</keyword>
<dbReference type="AlphaFoldDB" id="A0A7J7I6B7"/>
<sequence>MYQFSIKGLVIVAYHVVKEILSSLQGIQSRSSKITQTVYLELYVSADQVVFISVVLLVALFAFQRYGTSKVGFIFSPIMLMWFVSNALIGIYNIIKYHPSIIKGVSPHYIYIFFLRNGKAGWEILGAIFLYPNYFFRKT</sequence>
<organism evidence="5 6">
    <name type="scientific">Camellia sinensis</name>
    <name type="common">Tea plant</name>
    <name type="synonym">Thea sinensis</name>
    <dbReference type="NCBI Taxonomy" id="4442"/>
    <lineage>
        <taxon>Eukaryota</taxon>
        <taxon>Viridiplantae</taxon>
        <taxon>Streptophyta</taxon>
        <taxon>Embryophyta</taxon>
        <taxon>Tracheophyta</taxon>
        <taxon>Spermatophyta</taxon>
        <taxon>Magnoliopsida</taxon>
        <taxon>eudicotyledons</taxon>
        <taxon>Gunneridae</taxon>
        <taxon>Pentapetalae</taxon>
        <taxon>asterids</taxon>
        <taxon>Ericales</taxon>
        <taxon>Theaceae</taxon>
        <taxon>Camellia</taxon>
    </lineage>
</organism>
<dbReference type="EMBL" id="JACBKZ010000001">
    <property type="protein sequence ID" value="KAF5960046.1"/>
    <property type="molecule type" value="Genomic_DNA"/>
</dbReference>
<dbReference type="Proteomes" id="UP000593564">
    <property type="component" value="Unassembled WGS sequence"/>
</dbReference>
<proteinExistence type="inferred from homology"/>
<evidence type="ECO:0000259" key="4">
    <source>
        <dbReference type="Pfam" id="PF02705"/>
    </source>
</evidence>
<name>A0A7J7I6B7_CAMSI</name>
<dbReference type="GO" id="GO:0015079">
    <property type="term" value="F:potassium ion transmembrane transporter activity"/>
    <property type="evidence" value="ECO:0007669"/>
    <property type="project" value="InterPro"/>
</dbReference>
<dbReference type="InterPro" id="IPR003855">
    <property type="entry name" value="K+_transporter"/>
</dbReference>
<comment type="subcellular location">
    <subcellularLocation>
        <location evidence="1">Cell membrane</location>
        <topology evidence="1">Multi-pass membrane protein</topology>
    </subcellularLocation>
</comment>
<dbReference type="InterPro" id="IPR053951">
    <property type="entry name" value="K_trans_N"/>
</dbReference>
<evidence type="ECO:0000256" key="3">
    <source>
        <dbReference type="SAM" id="Phobius"/>
    </source>
</evidence>
<evidence type="ECO:0000256" key="2">
    <source>
        <dbReference type="ARBA" id="ARBA00008440"/>
    </source>
</evidence>
<comment type="caution">
    <text evidence="5">The sequence shown here is derived from an EMBL/GenBank/DDBJ whole genome shotgun (WGS) entry which is preliminary data.</text>
</comment>